<dbReference type="InterPro" id="IPR002725">
    <property type="entry name" value="YgjP-like_metallopeptidase"/>
</dbReference>
<accession>A0A6M4GQL9</accession>
<dbReference type="Proteomes" id="UP000501534">
    <property type="component" value="Chromosome"/>
</dbReference>
<dbReference type="PANTHER" id="PTHR30399">
    <property type="entry name" value="UNCHARACTERIZED PROTEIN YGJP"/>
    <property type="match status" value="1"/>
</dbReference>
<organism evidence="2 3">
    <name type="scientific">Usitatibacter rugosus</name>
    <dbReference type="NCBI Taxonomy" id="2732067"/>
    <lineage>
        <taxon>Bacteria</taxon>
        <taxon>Pseudomonadati</taxon>
        <taxon>Pseudomonadota</taxon>
        <taxon>Betaproteobacteria</taxon>
        <taxon>Nitrosomonadales</taxon>
        <taxon>Usitatibacteraceae</taxon>
        <taxon>Usitatibacter</taxon>
    </lineage>
</organism>
<dbReference type="AlphaFoldDB" id="A0A6M4GQL9"/>
<dbReference type="EMBL" id="CP053069">
    <property type="protein sequence ID" value="QJR09356.1"/>
    <property type="molecule type" value="Genomic_DNA"/>
</dbReference>
<dbReference type="CDD" id="cd07344">
    <property type="entry name" value="M48_yhfN_like"/>
    <property type="match status" value="1"/>
</dbReference>
<evidence type="ECO:0000259" key="1">
    <source>
        <dbReference type="Pfam" id="PF01863"/>
    </source>
</evidence>
<proteinExistence type="predicted"/>
<dbReference type="InterPro" id="IPR053136">
    <property type="entry name" value="UTP_pyrophosphatase-like"/>
</dbReference>
<name>A0A6M4GQL9_9PROT</name>
<gene>
    <name evidence="2" type="ORF">DSM104443_00396</name>
</gene>
<sequence>MPTRELVSRDLRRLLLGGVEVDYVLVRRRGRRGVGLKVDPAGLTVNAPLTVSVASIESYLRASERWIAKKLAEWGERKTPEASWADGAPLPYLGRSLTLRLAGTGRARAELEGDELYVTIPASSNDAVRKGVIGWYKRAALVHLAGRTYSIARDSGLPMPTVFLSSALARWGSCNSKREIRFTWRLVKAPPAIVDYVVCHELAHLRHMNHSPAFWAEVERLCPGHKRLRSELEATDHLYRSF</sequence>
<protein>
    <recommendedName>
        <fullName evidence="1">YgjP-like metallopeptidase domain-containing protein</fullName>
    </recommendedName>
</protein>
<dbReference type="KEGG" id="uru:DSM104443_00396"/>
<evidence type="ECO:0000313" key="2">
    <source>
        <dbReference type="EMBL" id="QJR09356.1"/>
    </source>
</evidence>
<evidence type="ECO:0000313" key="3">
    <source>
        <dbReference type="Proteomes" id="UP000501534"/>
    </source>
</evidence>
<dbReference type="RefSeq" id="WP_171089048.1">
    <property type="nucleotide sequence ID" value="NZ_CP053069.1"/>
</dbReference>
<reference evidence="2 3" key="1">
    <citation type="submission" date="2020-04" db="EMBL/GenBank/DDBJ databases">
        <title>Usitatibacter rugosus gen. nov., sp. nov. and Usitatibacter palustris sp. nov., novel members of Usitatibacteraceae fam. nov. within the order Nitrosomonadales isolated from soil.</title>
        <authorList>
            <person name="Huber K.J."/>
            <person name="Neumann-Schaal M."/>
            <person name="Geppert A."/>
            <person name="Luckner M."/>
            <person name="Wanner G."/>
            <person name="Overmann J."/>
        </authorList>
    </citation>
    <scope>NUCLEOTIDE SEQUENCE [LARGE SCALE GENOMIC DNA]</scope>
    <source>
        <strain evidence="2 3">0125_3</strain>
    </source>
</reference>
<dbReference type="Pfam" id="PF01863">
    <property type="entry name" value="YgjP-like"/>
    <property type="match status" value="1"/>
</dbReference>
<dbReference type="PANTHER" id="PTHR30399:SF1">
    <property type="entry name" value="UTP PYROPHOSPHATASE"/>
    <property type="match status" value="1"/>
</dbReference>
<feature type="domain" description="YgjP-like metallopeptidase" evidence="1">
    <location>
        <begin position="34"/>
        <end position="234"/>
    </location>
</feature>
<keyword evidence="3" id="KW-1185">Reference proteome</keyword>
<dbReference type="Gene3D" id="3.30.2010.10">
    <property type="entry name" value="Metalloproteases ('zincins'), catalytic domain"/>
    <property type="match status" value="1"/>
</dbReference>